<dbReference type="InterPro" id="IPR050299">
    <property type="entry name" value="YjjX_NTPase"/>
</dbReference>
<keyword evidence="4 10" id="KW-0378">Hydrolase</keyword>
<dbReference type="InterPro" id="IPR029001">
    <property type="entry name" value="ITPase-like_fam"/>
</dbReference>
<evidence type="ECO:0000313" key="12">
    <source>
        <dbReference type="EMBL" id="MBB5253443.1"/>
    </source>
</evidence>
<evidence type="ECO:0000256" key="6">
    <source>
        <dbReference type="ARBA" id="ARBA00023080"/>
    </source>
</evidence>
<dbReference type="InterPro" id="IPR026533">
    <property type="entry name" value="NTPase/PRRC1"/>
</dbReference>
<gene>
    <name evidence="12" type="ORF">HNQ62_001204</name>
</gene>
<dbReference type="GeneID" id="42801906"/>
<dbReference type="GO" id="GO:0006772">
    <property type="term" value="P:thiamine metabolic process"/>
    <property type="evidence" value="ECO:0007669"/>
    <property type="project" value="TreeGrafter"/>
</dbReference>
<evidence type="ECO:0000256" key="3">
    <source>
        <dbReference type="ARBA" id="ARBA00022741"/>
    </source>
</evidence>
<evidence type="ECO:0000256" key="4">
    <source>
        <dbReference type="ARBA" id="ARBA00022801"/>
    </source>
</evidence>
<evidence type="ECO:0000256" key="2">
    <source>
        <dbReference type="ARBA" id="ARBA00022723"/>
    </source>
</evidence>
<comment type="cofactor">
    <cofactor evidence="10">
        <name>Mg(2+)</name>
        <dbReference type="ChEBI" id="CHEBI:18420"/>
    </cofactor>
    <cofactor evidence="10">
        <name>Mn(2+)</name>
        <dbReference type="ChEBI" id="CHEBI:29035"/>
    </cofactor>
    <text evidence="10">Binds 1 divalent metal cation per subunit; can use either Mg(2+) or Mn(2+).</text>
</comment>
<evidence type="ECO:0000256" key="8">
    <source>
        <dbReference type="ARBA" id="ARBA00048174"/>
    </source>
</evidence>
<dbReference type="InterPro" id="IPR002786">
    <property type="entry name" value="Non_canon_purine_NTPase"/>
</dbReference>
<comment type="cofactor">
    <cofactor evidence="1">
        <name>Mn(2+)</name>
        <dbReference type="ChEBI" id="CHEBI:29035"/>
    </cofactor>
</comment>
<dbReference type="NCBIfam" id="TIGR00258">
    <property type="entry name" value="inosine/xanthosine triphosphatase"/>
    <property type="match status" value="1"/>
</dbReference>
<dbReference type="GO" id="GO:0000166">
    <property type="term" value="F:nucleotide binding"/>
    <property type="evidence" value="ECO:0007669"/>
    <property type="project" value="UniProtKB-KW"/>
</dbReference>
<feature type="domain" description="Non-canonical purine NTP phosphatase/PRRC1" evidence="11">
    <location>
        <begin position="11"/>
        <end position="170"/>
    </location>
</feature>
<evidence type="ECO:0000256" key="10">
    <source>
        <dbReference type="HAMAP-Rule" id="MF_00648"/>
    </source>
</evidence>
<dbReference type="Gene3D" id="3.90.950.10">
    <property type="match status" value="1"/>
</dbReference>
<comment type="similarity">
    <text evidence="10">Belongs to the YjjX NTPase family.</text>
</comment>
<feature type="binding site" evidence="10">
    <location>
        <position position="40"/>
    </location>
    <ligand>
        <name>Mg(2+)</name>
        <dbReference type="ChEBI" id="CHEBI:18420"/>
    </ligand>
</feature>
<dbReference type="Pfam" id="PF01931">
    <property type="entry name" value="NTPase_I-T"/>
    <property type="match status" value="1"/>
</dbReference>
<dbReference type="GO" id="GO:0103023">
    <property type="term" value="F:ITPase activity"/>
    <property type="evidence" value="ECO:0007669"/>
    <property type="project" value="UniProtKB-EC"/>
</dbReference>
<keyword evidence="5 10" id="KW-0460">Magnesium</keyword>
<keyword evidence="7 10" id="KW-0464">Manganese</keyword>
<dbReference type="FunFam" id="3.90.950.10:FF:000002">
    <property type="entry name" value="Inosine/xanthosine triphosphatase"/>
    <property type="match status" value="1"/>
</dbReference>
<dbReference type="EC" id="3.6.1.73" evidence="10"/>
<comment type="function">
    <text evidence="10">Phosphatase that hydrolyzes non-canonical purine nucleotides such as XTP and ITP to their respective diphosphate derivatives. Probably excludes non-canonical purines from DNA/RNA precursor pool, thus preventing their incorporation into DNA/RNA and avoiding chromosomal lesions.</text>
</comment>
<evidence type="ECO:0000256" key="7">
    <source>
        <dbReference type="ARBA" id="ARBA00023211"/>
    </source>
</evidence>
<reference evidence="12 13" key="1">
    <citation type="submission" date="2020-08" db="EMBL/GenBank/DDBJ databases">
        <title>Genomic Encyclopedia of Type Strains, Phase IV (KMG-IV): sequencing the most valuable type-strain genomes for metagenomic binning, comparative biology and taxonomic classification.</title>
        <authorList>
            <person name="Goeker M."/>
        </authorList>
    </citation>
    <scope>NUCLEOTIDE SEQUENCE [LARGE SCALE GENOMIC DNA]</scope>
    <source>
        <strain evidence="12 13">DSM 12421</strain>
    </source>
</reference>
<protein>
    <recommendedName>
        <fullName evidence="10">Probable inosine/xanthosine triphosphatase</fullName>
        <shortName evidence="10">ITPase/XTPase</shortName>
        <ecNumber evidence="10">3.6.1.73</ecNumber>
    </recommendedName>
    <alternativeName>
        <fullName evidence="10">Non-canonical purine NTP phosphatase</fullName>
    </alternativeName>
    <alternativeName>
        <fullName evidence="10">Non-standard purine NTP phosphatase</fullName>
    </alternativeName>
    <alternativeName>
        <fullName evidence="10">Nucleoside-triphosphate phosphatase</fullName>
        <shortName evidence="10">NTPase</shortName>
    </alternativeName>
</protein>
<comment type="catalytic activity">
    <reaction evidence="8 10">
        <text>ITP + H2O = IDP + phosphate + H(+)</text>
        <dbReference type="Rhea" id="RHEA:28330"/>
        <dbReference type="ChEBI" id="CHEBI:15377"/>
        <dbReference type="ChEBI" id="CHEBI:15378"/>
        <dbReference type="ChEBI" id="CHEBI:43474"/>
        <dbReference type="ChEBI" id="CHEBI:58280"/>
        <dbReference type="ChEBI" id="CHEBI:61402"/>
        <dbReference type="EC" id="3.6.1.73"/>
    </reaction>
</comment>
<organism evidence="12 13">
    <name type="scientific">Sulfurisphaera ohwakuensis</name>
    <dbReference type="NCBI Taxonomy" id="69656"/>
    <lineage>
        <taxon>Archaea</taxon>
        <taxon>Thermoproteota</taxon>
        <taxon>Thermoprotei</taxon>
        <taxon>Sulfolobales</taxon>
        <taxon>Sulfolobaceae</taxon>
        <taxon>Sulfurisphaera</taxon>
    </lineage>
</organism>
<evidence type="ECO:0000313" key="13">
    <source>
        <dbReference type="Proteomes" id="UP000582213"/>
    </source>
</evidence>
<name>A0A7J9RR97_SULOH</name>
<proteinExistence type="inferred from homology"/>
<sequence>MWIIKMFVAIGSTNKAKVEAVKEALKIIGLNADVISVNVESGVSSQPFCHETFVGARNRAYNALNATNADIGIGIEGGICYYENKYLAFAVVYAANKEGLENFSFSMAFSLPSTMVKHILEGKELGEATDLIFSTKDSKQHEGAIGYLTKVITRKELYIQPVIAALYPFYNKIE</sequence>
<comment type="catalytic activity">
    <reaction evidence="9 10">
        <text>XTP + H2O = XDP + phosphate + H(+)</text>
        <dbReference type="Rhea" id="RHEA:28406"/>
        <dbReference type="ChEBI" id="CHEBI:15377"/>
        <dbReference type="ChEBI" id="CHEBI:15378"/>
        <dbReference type="ChEBI" id="CHEBI:43474"/>
        <dbReference type="ChEBI" id="CHEBI:59884"/>
        <dbReference type="ChEBI" id="CHEBI:61314"/>
        <dbReference type="EC" id="3.6.1.73"/>
    </reaction>
</comment>
<dbReference type="Proteomes" id="UP000582213">
    <property type="component" value="Unassembled WGS sequence"/>
</dbReference>
<dbReference type="RefSeq" id="WP_231113621.1">
    <property type="nucleotide sequence ID" value="NZ_CP045484.1"/>
</dbReference>
<comment type="caution">
    <text evidence="12">The sequence shown here is derived from an EMBL/GenBank/DDBJ whole genome shotgun (WGS) entry which is preliminary data.</text>
</comment>
<keyword evidence="2 10" id="KW-0479">Metal-binding</keyword>
<accession>A0A7J9RR97</accession>
<keyword evidence="3 10" id="KW-0547">Nucleotide-binding</keyword>
<dbReference type="PANTHER" id="PTHR34699:SF2">
    <property type="entry name" value="NON-CANONICAL PURINE NTP PHOSPHATASE_PRRC1 DOMAIN-CONTAINING PROTEIN"/>
    <property type="match status" value="1"/>
</dbReference>
<comment type="caution">
    <text evidence="10">Lacks conserved residue(s) required for the propagation of feature annotation.</text>
</comment>
<dbReference type="SUPFAM" id="SSF52972">
    <property type="entry name" value="ITPase-like"/>
    <property type="match status" value="1"/>
</dbReference>
<evidence type="ECO:0000256" key="1">
    <source>
        <dbReference type="ARBA" id="ARBA00001936"/>
    </source>
</evidence>
<dbReference type="AlphaFoldDB" id="A0A7J9RR97"/>
<evidence type="ECO:0000259" key="11">
    <source>
        <dbReference type="Pfam" id="PF01931"/>
    </source>
</evidence>
<feature type="binding site" evidence="10">
    <location>
        <begin position="12"/>
        <end position="17"/>
    </location>
    <ligand>
        <name>substrate</name>
    </ligand>
</feature>
<comment type="subunit">
    <text evidence="10">Homodimer.</text>
</comment>
<dbReference type="GO" id="GO:0009117">
    <property type="term" value="P:nucleotide metabolic process"/>
    <property type="evidence" value="ECO:0007669"/>
    <property type="project" value="UniProtKB-KW"/>
</dbReference>
<evidence type="ECO:0000256" key="9">
    <source>
        <dbReference type="ARBA" id="ARBA00048781"/>
    </source>
</evidence>
<dbReference type="PANTHER" id="PTHR34699">
    <property type="match status" value="1"/>
</dbReference>
<evidence type="ECO:0000256" key="5">
    <source>
        <dbReference type="ARBA" id="ARBA00022842"/>
    </source>
</evidence>
<dbReference type="GO" id="GO:0046872">
    <property type="term" value="F:metal ion binding"/>
    <property type="evidence" value="ECO:0007669"/>
    <property type="project" value="UniProtKB-KW"/>
</dbReference>
<keyword evidence="6 10" id="KW-0546">Nucleotide metabolism</keyword>
<dbReference type="EMBL" id="JACHFY010000004">
    <property type="protein sequence ID" value="MBB5253443.1"/>
    <property type="molecule type" value="Genomic_DNA"/>
</dbReference>
<dbReference type="HAMAP" id="MF_00648">
    <property type="entry name" value="Non_canon_purine_NTPase_YjjX"/>
    <property type="match status" value="1"/>
</dbReference>